<dbReference type="PANTHER" id="PTHR43585">
    <property type="entry name" value="FUMIPYRROLE BIOSYNTHESIS PROTEIN C"/>
    <property type="match status" value="1"/>
</dbReference>
<gene>
    <name evidence="6" type="ORF">SAMN05216499_12765</name>
</gene>
<dbReference type="Pfam" id="PF13535">
    <property type="entry name" value="ATP-grasp_4"/>
    <property type="match status" value="1"/>
</dbReference>
<dbReference type="SMART" id="SM01209">
    <property type="entry name" value="GARS_A"/>
    <property type="match status" value="1"/>
</dbReference>
<keyword evidence="2 4" id="KW-0547">Nucleotide-binding</keyword>
<keyword evidence="7" id="KW-1185">Reference proteome</keyword>
<dbReference type="InterPro" id="IPR052032">
    <property type="entry name" value="ATP-dep_AA_Ligase"/>
</dbReference>
<dbReference type="STRING" id="310782.SAMN05216499_12765"/>
<dbReference type="InterPro" id="IPR011761">
    <property type="entry name" value="ATP-grasp"/>
</dbReference>
<reference evidence="6 7" key="1">
    <citation type="submission" date="2016-11" db="EMBL/GenBank/DDBJ databases">
        <authorList>
            <person name="Jaros S."/>
            <person name="Januszkiewicz K."/>
            <person name="Wedrychowicz H."/>
        </authorList>
    </citation>
    <scope>NUCLEOTIDE SEQUENCE [LARGE SCALE GENOMIC DNA]</scope>
    <source>
        <strain evidence="6 7">CGMCC 4.2025</strain>
    </source>
</reference>
<dbReference type="GO" id="GO:0005524">
    <property type="term" value="F:ATP binding"/>
    <property type="evidence" value="ECO:0007669"/>
    <property type="project" value="UniProtKB-UniRule"/>
</dbReference>
<evidence type="ECO:0000256" key="2">
    <source>
        <dbReference type="ARBA" id="ARBA00022741"/>
    </source>
</evidence>
<dbReference type="Gene3D" id="3.30.470.20">
    <property type="entry name" value="ATP-grasp fold, B domain"/>
    <property type="match status" value="1"/>
</dbReference>
<keyword evidence="3 4" id="KW-0067">ATP-binding</keyword>
<dbReference type="GO" id="GO:0016874">
    <property type="term" value="F:ligase activity"/>
    <property type="evidence" value="ECO:0007669"/>
    <property type="project" value="UniProtKB-KW"/>
</dbReference>
<dbReference type="PANTHER" id="PTHR43585:SF2">
    <property type="entry name" value="ATP-GRASP ENZYME FSQD"/>
    <property type="match status" value="1"/>
</dbReference>
<feature type="domain" description="ATP-grasp" evidence="5">
    <location>
        <begin position="116"/>
        <end position="311"/>
    </location>
</feature>
<dbReference type="Proteomes" id="UP000184111">
    <property type="component" value="Unassembled WGS sequence"/>
</dbReference>
<accession>A0A1M7PYW9</accession>
<dbReference type="Gene3D" id="3.40.50.20">
    <property type="match status" value="1"/>
</dbReference>
<dbReference type="EMBL" id="FRBI01000027">
    <property type="protein sequence ID" value="SHN23010.1"/>
    <property type="molecule type" value="Genomic_DNA"/>
</dbReference>
<dbReference type="AlphaFoldDB" id="A0A1M7PYW9"/>
<dbReference type="SUPFAM" id="SSF56059">
    <property type="entry name" value="Glutathione synthetase ATP-binding domain-like"/>
    <property type="match status" value="1"/>
</dbReference>
<dbReference type="PROSITE" id="PS50975">
    <property type="entry name" value="ATP_GRASP"/>
    <property type="match status" value="1"/>
</dbReference>
<evidence type="ECO:0000256" key="4">
    <source>
        <dbReference type="PROSITE-ProRule" id="PRU00409"/>
    </source>
</evidence>
<protein>
    <submittedName>
        <fullName evidence="6">ATP-grasp domain-containing protein</fullName>
    </submittedName>
</protein>
<keyword evidence="1" id="KW-0436">Ligase</keyword>
<dbReference type="RefSeq" id="WP_073502053.1">
    <property type="nucleotide sequence ID" value="NZ_FRBI01000027.1"/>
</dbReference>
<evidence type="ECO:0000313" key="6">
    <source>
        <dbReference type="EMBL" id="SHN23010.1"/>
    </source>
</evidence>
<proteinExistence type="predicted"/>
<evidence type="ECO:0000256" key="3">
    <source>
        <dbReference type="ARBA" id="ARBA00022840"/>
    </source>
</evidence>
<evidence type="ECO:0000313" key="7">
    <source>
        <dbReference type="Proteomes" id="UP000184111"/>
    </source>
</evidence>
<evidence type="ECO:0000259" key="5">
    <source>
        <dbReference type="PROSITE" id="PS50975"/>
    </source>
</evidence>
<dbReference type="GO" id="GO:0046872">
    <property type="term" value="F:metal ion binding"/>
    <property type="evidence" value="ECO:0007669"/>
    <property type="project" value="InterPro"/>
</dbReference>
<sequence>MSRSTRPLLITVAGTDPVYRGYCLESVVAGYDVALIDSKPPTWQQHLVVDHEVADTRDSEAVVAAGLALAERHAIAGVVTWDEYSLAPTAALAARLGLPGNTVASMNAARNKAASRARFAEHDVPSAMSTCVDTLAHATAVAHRTGFPVVLKPASHAASIGVVRVNRPDELPAAWVFASAGAGGQGAEGYGVLVEEYLSGPEISVECATVGGITTPLAVTRKEVGFAPYFEETGHTVTADDPLLAEVGPVAVQAVRALGISDGVQHVEMRLTSTGPRIIEVNSRIGGDLIGKLVRLATGLDLPRIAADIACGNVPSLTPTKTRTAAVKILYAPATGTLTTRHLPVKAGVQPPWLRQVSWLHDAGDHVALPPIGDASTARVGFFIVTADSPARAHSRVADLTGRLTLTVVQPHTT</sequence>
<evidence type="ECO:0000256" key="1">
    <source>
        <dbReference type="ARBA" id="ARBA00022598"/>
    </source>
</evidence>
<name>A0A1M7PYW9_9ACTN</name>
<dbReference type="OrthoDB" id="24041at2"/>
<organism evidence="6 7">
    <name type="scientific">Actinacidiphila paucisporea</name>
    <dbReference type="NCBI Taxonomy" id="310782"/>
    <lineage>
        <taxon>Bacteria</taxon>
        <taxon>Bacillati</taxon>
        <taxon>Actinomycetota</taxon>
        <taxon>Actinomycetes</taxon>
        <taxon>Kitasatosporales</taxon>
        <taxon>Streptomycetaceae</taxon>
        <taxon>Actinacidiphila</taxon>
    </lineage>
</organism>